<proteinExistence type="predicted"/>
<dbReference type="EMBL" id="JBHLYR010000044">
    <property type="protein sequence ID" value="MFB9993036.1"/>
    <property type="molecule type" value="Genomic_DNA"/>
</dbReference>
<protein>
    <submittedName>
        <fullName evidence="1">Uncharacterized protein</fullName>
    </submittedName>
</protein>
<dbReference type="Proteomes" id="UP001589733">
    <property type="component" value="Unassembled WGS sequence"/>
</dbReference>
<evidence type="ECO:0000313" key="2">
    <source>
        <dbReference type="Proteomes" id="UP001589733"/>
    </source>
</evidence>
<organism evidence="1 2">
    <name type="scientific">Deinococcus oregonensis</name>
    <dbReference type="NCBI Taxonomy" id="1805970"/>
    <lineage>
        <taxon>Bacteria</taxon>
        <taxon>Thermotogati</taxon>
        <taxon>Deinococcota</taxon>
        <taxon>Deinococci</taxon>
        <taxon>Deinococcales</taxon>
        <taxon>Deinococcaceae</taxon>
        <taxon>Deinococcus</taxon>
    </lineage>
</organism>
<comment type="caution">
    <text evidence="1">The sequence shown here is derived from an EMBL/GenBank/DDBJ whole genome shotgun (WGS) entry which is preliminary data.</text>
</comment>
<sequence length="107" mass="11511">MTYRAFRPAVAPMPLFTPAPRTVSSQTVSSDPTLFGTYVLEITTPNSLPTVPALAGWQLRVWPVARLGDATLEARPVDAHQSTADLLDALHAHGYGTLGPVRTRKAC</sequence>
<gene>
    <name evidence="1" type="ORF">ACFFLM_13765</name>
</gene>
<keyword evidence="2" id="KW-1185">Reference proteome</keyword>
<dbReference type="RefSeq" id="WP_380011063.1">
    <property type="nucleotide sequence ID" value="NZ_JBHLYR010000044.1"/>
</dbReference>
<evidence type="ECO:0000313" key="1">
    <source>
        <dbReference type="EMBL" id="MFB9993036.1"/>
    </source>
</evidence>
<name>A0ABV6B3P6_9DEIO</name>
<accession>A0ABV6B3P6</accession>
<reference evidence="1 2" key="1">
    <citation type="submission" date="2024-09" db="EMBL/GenBank/DDBJ databases">
        <authorList>
            <person name="Sun Q."/>
            <person name="Mori K."/>
        </authorList>
    </citation>
    <scope>NUCLEOTIDE SEQUENCE [LARGE SCALE GENOMIC DNA]</scope>
    <source>
        <strain evidence="1 2">JCM 13503</strain>
    </source>
</reference>